<accession>E6WWC4</accession>
<dbReference type="RefSeq" id="WP_013536159.1">
    <property type="nucleotide sequence ID" value="NC_014924.1"/>
</dbReference>
<dbReference type="eggNOG" id="COG2968">
    <property type="taxonomic scope" value="Bacteria"/>
</dbReference>
<gene>
    <name evidence="2" type="ordered locus">Psesu_2500</name>
</gene>
<dbReference type="InterPro" id="IPR052022">
    <property type="entry name" value="26kDa_periplasmic_antigen"/>
</dbReference>
<reference evidence="2 3" key="1">
    <citation type="submission" date="2011-01" db="EMBL/GenBank/DDBJ databases">
        <title>Complete sequence of Pseudoxanthomonas suwonensis 11-1.</title>
        <authorList>
            <consortium name="US DOE Joint Genome Institute"/>
            <person name="Lucas S."/>
            <person name="Copeland A."/>
            <person name="Lapidus A."/>
            <person name="Cheng J.-F."/>
            <person name="Goodwin L."/>
            <person name="Pitluck S."/>
            <person name="Teshima H."/>
            <person name="Detter J.C."/>
            <person name="Han C."/>
            <person name="Tapia R."/>
            <person name="Land M."/>
            <person name="Hauser L."/>
            <person name="Kyrpides N."/>
            <person name="Ivanova N."/>
            <person name="Ovchinnikova G."/>
            <person name="Siebers A.K."/>
            <person name="Allgaier M."/>
            <person name="Thelen M.P."/>
            <person name="Hugenholtz P."/>
            <person name="Gladden J."/>
            <person name="Woyke T."/>
        </authorList>
    </citation>
    <scope>NUCLEOTIDE SEQUENCE [LARGE SCALE GENOMIC DNA]</scope>
    <source>
        <strain evidence="3">11-1</strain>
    </source>
</reference>
<dbReference type="AlphaFoldDB" id="E6WWC4"/>
<dbReference type="KEGG" id="psu:Psesu_2500"/>
<dbReference type="Proteomes" id="UP000008632">
    <property type="component" value="Chromosome"/>
</dbReference>
<dbReference type="PANTHER" id="PTHR34387:SF2">
    <property type="entry name" value="SLR1258 PROTEIN"/>
    <property type="match status" value="1"/>
</dbReference>
<dbReference type="Pfam" id="PF04402">
    <property type="entry name" value="SIMPL"/>
    <property type="match status" value="1"/>
</dbReference>
<evidence type="ECO:0000313" key="3">
    <source>
        <dbReference type="Proteomes" id="UP000008632"/>
    </source>
</evidence>
<dbReference type="Gene3D" id="3.30.70.2970">
    <property type="entry name" value="Protein of unknown function (DUF541), domain 2"/>
    <property type="match status" value="1"/>
</dbReference>
<dbReference type="Gene3D" id="3.30.110.170">
    <property type="entry name" value="Protein of unknown function (DUF541), domain 1"/>
    <property type="match status" value="1"/>
</dbReference>
<keyword evidence="3" id="KW-1185">Reference proteome</keyword>
<protein>
    <recommendedName>
        <fullName evidence="4">SIMPL domain-containing protein</fullName>
    </recommendedName>
</protein>
<dbReference type="HOGENOM" id="CLU_1155633_0_0_6"/>
<feature type="signal peptide" evidence="1">
    <location>
        <begin position="1"/>
        <end position="19"/>
    </location>
</feature>
<dbReference type="GO" id="GO:0006974">
    <property type="term" value="P:DNA damage response"/>
    <property type="evidence" value="ECO:0007669"/>
    <property type="project" value="TreeGrafter"/>
</dbReference>
<proteinExistence type="predicted"/>
<name>E6WWC4_PSEUU</name>
<dbReference type="InterPro" id="IPR007497">
    <property type="entry name" value="SIMPL/DUF541"/>
</dbReference>
<sequence>MKGIIAALLLSFLALGAQAQSISGAPFIAVHGKAKAEVVPDIFPLHITLSETSKDAARTQRQIESLAQRVLELAQGLGLEGRDIDISNLDVEPEYRYNDRDDTQVFLGNTYERRIKLRFRRLADLQAMISSLPAAPQLQLSTGGFQLSRADELRKELLAAAVEDARGTAEAMAASVGRRLGTVHNISNQGFNVRYATSGGGVELDSIAVTGSRAAAAPAVLKEGSIELAQDVYIIYTLVE</sequence>
<evidence type="ECO:0000256" key="1">
    <source>
        <dbReference type="SAM" id="SignalP"/>
    </source>
</evidence>
<evidence type="ECO:0008006" key="4">
    <source>
        <dbReference type="Google" id="ProtNLM"/>
    </source>
</evidence>
<keyword evidence="1" id="KW-0732">Signal</keyword>
<dbReference type="STRING" id="743721.Psesu_2500"/>
<dbReference type="PANTHER" id="PTHR34387">
    <property type="entry name" value="SLR1258 PROTEIN"/>
    <property type="match status" value="1"/>
</dbReference>
<dbReference type="EMBL" id="CP002446">
    <property type="protein sequence ID" value="ADV28332.1"/>
    <property type="molecule type" value="Genomic_DNA"/>
</dbReference>
<feature type="chain" id="PRO_5003214611" description="SIMPL domain-containing protein" evidence="1">
    <location>
        <begin position="20"/>
        <end position="240"/>
    </location>
</feature>
<evidence type="ECO:0000313" key="2">
    <source>
        <dbReference type="EMBL" id="ADV28332.1"/>
    </source>
</evidence>
<organism evidence="2 3">
    <name type="scientific">Pseudoxanthomonas suwonensis (strain 11-1)</name>
    <dbReference type="NCBI Taxonomy" id="743721"/>
    <lineage>
        <taxon>Bacteria</taxon>
        <taxon>Pseudomonadati</taxon>
        <taxon>Pseudomonadota</taxon>
        <taxon>Gammaproteobacteria</taxon>
        <taxon>Lysobacterales</taxon>
        <taxon>Lysobacteraceae</taxon>
        <taxon>Pseudoxanthomonas</taxon>
    </lineage>
</organism>